<feature type="compositionally biased region" description="Pro residues" evidence="1">
    <location>
        <begin position="163"/>
        <end position="181"/>
    </location>
</feature>
<gene>
    <name evidence="4" type="ORF">TEA_018605</name>
</gene>
<dbReference type="Proteomes" id="UP000306102">
    <property type="component" value="Unassembled WGS sequence"/>
</dbReference>
<dbReference type="STRING" id="542762.A0A4S4F5B2"/>
<dbReference type="InterPro" id="IPR048354">
    <property type="entry name" value="TOD1_MUCI70_glycTrfase_dom"/>
</dbReference>
<dbReference type="InterPro" id="IPR006852">
    <property type="entry name" value="TOD1_MUCI70"/>
</dbReference>
<evidence type="ECO:0000259" key="3">
    <source>
        <dbReference type="Pfam" id="PF04765"/>
    </source>
</evidence>
<comment type="caution">
    <text evidence="4">The sequence shown here is derived from an EMBL/GenBank/DDBJ whole genome shotgun (WGS) entry which is preliminary data.</text>
</comment>
<protein>
    <recommendedName>
        <fullName evidence="3">TOD1/MUCI70 glycosyltransferase-like domain-containing protein</fullName>
    </recommendedName>
</protein>
<evidence type="ECO:0000256" key="2">
    <source>
        <dbReference type="SAM" id="Phobius"/>
    </source>
</evidence>
<proteinExistence type="predicted"/>
<dbReference type="PANTHER" id="PTHR12956:SF38">
    <property type="entry name" value="HEXOSYLTRANSFERASE MUCI70-RELATED"/>
    <property type="match status" value="1"/>
</dbReference>
<evidence type="ECO:0000313" key="5">
    <source>
        <dbReference type="Proteomes" id="UP000306102"/>
    </source>
</evidence>
<evidence type="ECO:0000256" key="1">
    <source>
        <dbReference type="SAM" id="MobiDB-lite"/>
    </source>
</evidence>
<keyword evidence="5" id="KW-1185">Reference proteome</keyword>
<dbReference type="EMBL" id="SDRB02000048">
    <property type="protein sequence ID" value="THG23916.1"/>
    <property type="molecule type" value="Genomic_DNA"/>
</dbReference>
<evidence type="ECO:0000313" key="4">
    <source>
        <dbReference type="EMBL" id="THG23916.1"/>
    </source>
</evidence>
<keyword evidence="2" id="KW-1133">Transmembrane helix</keyword>
<sequence length="696" mass="78124">MTTVLLGLRSSGSYGSLQQQVQNGLLAIQTSPPLASRKNSKMLKEKENVFHWICKFAGRKKVGMLLLCVVSAAVFAWVLLGNSLNGLQPCYLLLMLITTYLNIDPMCEDAQERDRVPSITLNKSIPLSYSKSSPIHGEHNNNNNSFFSSIRNNVGSNESIAQPPLPSPLSPPPPSPLPLSHPPPPAYFTGYALPSGNPCESFTLPPPPADKKRTGPRPCPVCYLPVQEAIALMPNASSFSPVVKHLTYIHEESLTRTEFGGSKFGGYPSLRQRSDSYEIRESMNVHCGFVRGIKPGRQTGFDIDNPDLLEMENCHGVVVASAVFGAYDLIQQPKNISEAARNNVCFFMFVDEDTEVFLRNSSELDSSKKLGLWRIVVVRNLPYTDPRRNGKVPKLLLHRLFPNVRYSLWIDGKLELVVDPYQILERFLWRENASFAISRHYRRFDVFVEAEANKAAGKYDNASIDFQVDFYKREGLTPYSESKFPITSDVPEGCVIIKEHVPISNLFTCLWFNEVDRFTSRDQISFSTVRDKITAKTNWTLNMFLDCERRNFVVQIRRRIASSMREKRESNHKFVFFSSSRSVCPSSLDLNLNLNLVTLFLFLDQSCLISPLIDLVSDILEHWAPPPPGGTIAVVHPPPSPPPIGKSTNKTSAEIFTQGIEITAIRKIPTKRGREKKSSSKRHRKVAAGSRDRSSS</sequence>
<organism evidence="4 5">
    <name type="scientific">Camellia sinensis var. sinensis</name>
    <name type="common">China tea</name>
    <dbReference type="NCBI Taxonomy" id="542762"/>
    <lineage>
        <taxon>Eukaryota</taxon>
        <taxon>Viridiplantae</taxon>
        <taxon>Streptophyta</taxon>
        <taxon>Embryophyta</taxon>
        <taxon>Tracheophyta</taxon>
        <taxon>Spermatophyta</taxon>
        <taxon>Magnoliopsida</taxon>
        <taxon>eudicotyledons</taxon>
        <taxon>Gunneridae</taxon>
        <taxon>Pentapetalae</taxon>
        <taxon>asterids</taxon>
        <taxon>Ericales</taxon>
        <taxon>Theaceae</taxon>
        <taxon>Camellia</taxon>
    </lineage>
</organism>
<feature type="domain" description="TOD1/MUCI70 glycosyltransferase-like" evidence="3">
    <location>
        <begin position="246"/>
        <end position="557"/>
    </location>
</feature>
<dbReference type="PANTHER" id="PTHR12956">
    <property type="entry name" value="ALKALINE CERAMIDASE-RELATED"/>
    <property type="match status" value="1"/>
</dbReference>
<feature type="compositionally biased region" description="Basic residues" evidence="1">
    <location>
        <begin position="668"/>
        <end position="686"/>
    </location>
</feature>
<feature type="transmembrane region" description="Helical" evidence="2">
    <location>
        <begin position="62"/>
        <end position="80"/>
    </location>
</feature>
<feature type="region of interest" description="Disordered" evidence="1">
    <location>
        <begin position="158"/>
        <end position="181"/>
    </location>
</feature>
<accession>A0A4S4F5B2</accession>
<reference evidence="4 5" key="1">
    <citation type="journal article" date="2018" name="Proc. Natl. Acad. Sci. U.S.A.">
        <title>Draft genome sequence of Camellia sinensis var. sinensis provides insights into the evolution of the tea genome and tea quality.</title>
        <authorList>
            <person name="Wei C."/>
            <person name="Yang H."/>
            <person name="Wang S."/>
            <person name="Zhao J."/>
            <person name="Liu C."/>
            <person name="Gao L."/>
            <person name="Xia E."/>
            <person name="Lu Y."/>
            <person name="Tai Y."/>
            <person name="She G."/>
            <person name="Sun J."/>
            <person name="Cao H."/>
            <person name="Tong W."/>
            <person name="Gao Q."/>
            <person name="Li Y."/>
            <person name="Deng W."/>
            <person name="Jiang X."/>
            <person name="Wang W."/>
            <person name="Chen Q."/>
            <person name="Zhang S."/>
            <person name="Li H."/>
            <person name="Wu J."/>
            <person name="Wang P."/>
            <person name="Li P."/>
            <person name="Shi C."/>
            <person name="Zheng F."/>
            <person name="Jian J."/>
            <person name="Huang B."/>
            <person name="Shan D."/>
            <person name="Shi M."/>
            <person name="Fang C."/>
            <person name="Yue Y."/>
            <person name="Li F."/>
            <person name="Li D."/>
            <person name="Wei S."/>
            <person name="Han B."/>
            <person name="Jiang C."/>
            <person name="Yin Y."/>
            <person name="Xia T."/>
            <person name="Zhang Z."/>
            <person name="Bennetzen J.L."/>
            <person name="Zhao S."/>
            <person name="Wan X."/>
        </authorList>
    </citation>
    <scope>NUCLEOTIDE SEQUENCE [LARGE SCALE GENOMIC DNA]</scope>
    <source>
        <strain evidence="5">cv. Shuchazao</strain>
        <tissue evidence="4">Leaf</tissue>
    </source>
</reference>
<name>A0A4S4F5B2_CAMSN</name>
<dbReference type="AlphaFoldDB" id="A0A4S4F5B2"/>
<keyword evidence="2" id="KW-0472">Membrane</keyword>
<feature type="region of interest" description="Disordered" evidence="1">
    <location>
        <begin position="667"/>
        <end position="696"/>
    </location>
</feature>
<keyword evidence="2" id="KW-0812">Transmembrane</keyword>
<dbReference type="Pfam" id="PF04765">
    <property type="entry name" value="TOD1_MUCI70"/>
    <property type="match status" value="1"/>
</dbReference>